<evidence type="ECO:0000256" key="1">
    <source>
        <dbReference type="ARBA" id="ARBA00022670"/>
    </source>
</evidence>
<dbReference type="SUPFAM" id="SSF55031">
    <property type="entry name" value="Bacterial exopeptidase dimerisation domain"/>
    <property type="match status" value="1"/>
</dbReference>
<dbReference type="SUPFAM" id="SSF53187">
    <property type="entry name" value="Zn-dependent exopeptidases"/>
    <property type="match status" value="1"/>
</dbReference>
<dbReference type="PANTHER" id="PTHR43270:SF12">
    <property type="entry name" value="SUCCINYL-DIAMINOPIMELATE DESUCCINYLASE"/>
    <property type="match status" value="1"/>
</dbReference>
<dbReference type="AlphaFoldDB" id="A0A1F7GEH1"/>
<evidence type="ECO:0000313" key="5">
    <source>
        <dbReference type="EMBL" id="OGK17264.1"/>
    </source>
</evidence>
<dbReference type="Pfam" id="PF01546">
    <property type="entry name" value="Peptidase_M20"/>
    <property type="match status" value="1"/>
</dbReference>
<dbReference type="GO" id="GO:0046872">
    <property type="term" value="F:metal ion binding"/>
    <property type="evidence" value="ECO:0007669"/>
    <property type="project" value="UniProtKB-KW"/>
</dbReference>
<feature type="domain" description="Peptidase M20 dimerisation" evidence="4">
    <location>
        <begin position="188"/>
        <end position="299"/>
    </location>
</feature>
<dbReference type="Pfam" id="PF07687">
    <property type="entry name" value="M20_dimer"/>
    <property type="match status" value="1"/>
</dbReference>
<keyword evidence="2" id="KW-0479">Metal-binding</keyword>
<dbReference type="GO" id="GO:0008233">
    <property type="term" value="F:peptidase activity"/>
    <property type="evidence" value="ECO:0007669"/>
    <property type="project" value="UniProtKB-KW"/>
</dbReference>
<evidence type="ECO:0000256" key="3">
    <source>
        <dbReference type="ARBA" id="ARBA00022801"/>
    </source>
</evidence>
<proteinExistence type="predicted"/>
<comment type="caution">
    <text evidence="5">The sequence shown here is derived from an EMBL/GenBank/DDBJ whole genome shotgun (WGS) entry which is preliminary data.</text>
</comment>
<name>A0A1F7GEH1_9BACT</name>
<organism evidence="5 6">
    <name type="scientific">Candidatus Roizmanbacteria bacterium RIFCSPHIGHO2_01_FULL_39_24</name>
    <dbReference type="NCBI Taxonomy" id="1802032"/>
    <lineage>
        <taxon>Bacteria</taxon>
        <taxon>Candidatus Roizmaniibacteriota</taxon>
    </lineage>
</organism>
<dbReference type="GO" id="GO:0006508">
    <property type="term" value="P:proteolysis"/>
    <property type="evidence" value="ECO:0007669"/>
    <property type="project" value="UniProtKB-KW"/>
</dbReference>
<reference evidence="5 6" key="1">
    <citation type="journal article" date="2016" name="Nat. Commun.">
        <title>Thousands of microbial genomes shed light on interconnected biogeochemical processes in an aquifer system.</title>
        <authorList>
            <person name="Anantharaman K."/>
            <person name="Brown C.T."/>
            <person name="Hug L.A."/>
            <person name="Sharon I."/>
            <person name="Castelle C.J."/>
            <person name="Probst A.J."/>
            <person name="Thomas B.C."/>
            <person name="Singh A."/>
            <person name="Wilkins M.J."/>
            <person name="Karaoz U."/>
            <person name="Brodie E.L."/>
            <person name="Williams K.H."/>
            <person name="Hubbard S.S."/>
            <person name="Banfield J.F."/>
        </authorList>
    </citation>
    <scope>NUCLEOTIDE SEQUENCE [LARGE SCALE GENOMIC DNA]</scope>
</reference>
<keyword evidence="1" id="KW-0645">Protease</keyword>
<dbReference type="EMBL" id="MFZH01000048">
    <property type="protein sequence ID" value="OGK17264.1"/>
    <property type="molecule type" value="Genomic_DNA"/>
</dbReference>
<dbReference type="InterPro" id="IPR036264">
    <property type="entry name" value="Bact_exopeptidase_dim_dom"/>
</dbReference>
<dbReference type="PANTHER" id="PTHR43270">
    <property type="entry name" value="BETA-ALA-HIS DIPEPTIDASE"/>
    <property type="match status" value="1"/>
</dbReference>
<accession>A0A1F7GEH1</accession>
<gene>
    <name evidence="5" type="ORF">A2799_03425</name>
</gene>
<dbReference type="InterPro" id="IPR011650">
    <property type="entry name" value="Peptidase_M20_dimer"/>
</dbReference>
<keyword evidence="3" id="KW-0378">Hydrolase</keyword>
<protein>
    <recommendedName>
        <fullName evidence="4">Peptidase M20 dimerisation domain-containing protein</fullName>
    </recommendedName>
</protein>
<dbReference type="Gene3D" id="3.40.630.10">
    <property type="entry name" value="Zn peptidases"/>
    <property type="match status" value="2"/>
</dbReference>
<dbReference type="Proteomes" id="UP000176850">
    <property type="component" value="Unassembled WGS sequence"/>
</dbReference>
<evidence type="ECO:0000259" key="4">
    <source>
        <dbReference type="Pfam" id="PF07687"/>
    </source>
</evidence>
<sequence>MDTYLQYLKEFISFKSISTDSAYKKELDKTASWLEALFTQNGFEAQVITGYGNPIVLAHFHIDKKLPTCLIYGHYDVQPADILEGWTSDPFTLRQDGKKLYGRGVVDNKGQILIHVVSIFERIKQKKLGMNIIFMIEGGEETGGTELTRFVKENKESVSADFVLISDGEMKGNNPTIEAGLRGGFNCTLTIKTGEKDLHSGIYGGIASNAAHTLSMIINKTVDSFPLSSKAHPSTNREVGLIPALEVTSIQAGYQGEGYRNSIPHKASAKINVRIVKSQDPHEIFSQLKEFIKTELPSTCTFEFTLDHPHNAVKLDLSNEYVKEASSILKKVYGKEPLFTYSGGAIPIVDEFNTTLKIPTLLVNLANEDCNMHGVDENFDIEFIEKGLAFSTLFFETTNK</sequence>
<dbReference type="InterPro" id="IPR051458">
    <property type="entry name" value="Cyt/Met_Dipeptidase"/>
</dbReference>
<evidence type="ECO:0000256" key="2">
    <source>
        <dbReference type="ARBA" id="ARBA00022723"/>
    </source>
</evidence>
<evidence type="ECO:0000313" key="6">
    <source>
        <dbReference type="Proteomes" id="UP000176850"/>
    </source>
</evidence>
<dbReference type="InterPro" id="IPR002933">
    <property type="entry name" value="Peptidase_M20"/>
</dbReference>